<proteinExistence type="predicted"/>
<protein>
    <recommendedName>
        <fullName evidence="3">Fimbrillin-A associated anchor s Mfa1 and Mfa2 family protein</fullName>
    </recommendedName>
</protein>
<dbReference type="PROSITE" id="PS51257">
    <property type="entry name" value="PROKAR_LIPOPROTEIN"/>
    <property type="match status" value="1"/>
</dbReference>
<evidence type="ECO:0000313" key="1">
    <source>
        <dbReference type="EMBL" id="KKB57261.1"/>
    </source>
</evidence>
<evidence type="ECO:0000313" key="2">
    <source>
        <dbReference type="Proteomes" id="UP000033035"/>
    </source>
</evidence>
<organism evidence="1 2">
    <name type="scientific">Parabacteroides gordonii MS-1 = DSM 23371</name>
    <dbReference type="NCBI Taxonomy" id="1203610"/>
    <lineage>
        <taxon>Bacteria</taxon>
        <taxon>Pseudomonadati</taxon>
        <taxon>Bacteroidota</taxon>
        <taxon>Bacteroidia</taxon>
        <taxon>Bacteroidales</taxon>
        <taxon>Tannerellaceae</taxon>
        <taxon>Parabacteroides</taxon>
    </lineage>
</organism>
<reference evidence="1 2" key="1">
    <citation type="submission" date="2013-04" db="EMBL/GenBank/DDBJ databases">
        <title>The Genome Sequence of Parabacteroides gordonii DSM 23371.</title>
        <authorList>
            <consortium name="The Broad Institute Genomics Platform"/>
            <person name="Earl A."/>
            <person name="Ward D."/>
            <person name="Feldgarden M."/>
            <person name="Gevers D."/>
            <person name="Martens E."/>
            <person name="Sakamoto M."/>
            <person name="Benno Y."/>
            <person name="Suzuki N."/>
            <person name="Matsunaga N."/>
            <person name="Koshihara K."/>
            <person name="Seki M."/>
            <person name="Komiya H."/>
            <person name="Walker B."/>
            <person name="Young S."/>
            <person name="Zeng Q."/>
            <person name="Gargeya S."/>
            <person name="Fitzgerald M."/>
            <person name="Haas B."/>
            <person name="Abouelleil A."/>
            <person name="Allen A.W."/>
            <person name="Alvarado L."/>
            <person name="Arachchi H.M."/>
            <person name="Berlin A.M."/>
            <person name="Chapman S.B."/>
            <person name="Gainer-Dewar J."/>
            <person name="Goldberg J."/>
            <person name="Griggs A."/>
            <person name="Gujja S."/>
            <person name="Hansen M."/>
            <person name="Howarth C."/>
            <person name="Imamovic A."/>
            <person name="Ireland A."/>
            <person name="Larimer J."/>
            <person name="McCowan C."/>
            <person name="Murphy C."/>
            <person name="Pearson M."/>
            <person name="Poon T.W."/>
            <person name="Priest M."/>
            <person name="Roberts A."/>
            <person name="Saif S."/>
            <person name="Shea T."/>
            <person name="Sisk P."/>
            <person name="Sykes S."/>
            <person name="Wortman J."/>
            <person name="Nusbaum C."/>
            <person name="Birren B."/>
        </authorList>
    </citation>
    <scope>NUCLEOTIDE SEQUENCE [LARGE SCALE GENOMIC DNA]</scope>
    <source>
        <strain evidence="1 2">MS-1</strain>
    </source>
</reference>
<dbReference type="AlphaFoldDB" id="A0A0F5JHH4"/>
<name>A0A0F5JHH4_9BACT</name>
<keyword evidence="2" id="KW-1185">Reference proteome</keyword>
<dbReference type="RefSeq" id="WP_028730188.1">
    <property type="nucleotide sequence ID" value="NZ_KE386765.1"/>
</dbReference>
<dbReference type="PATRIC" id="fig|1203610.3.peg.2032"/>
<gene>
    <name evidence="1" type="ORF">HMPREF1536_01982</name>
</gene>
<dbReference type="EMBL" id="AQHW01000013">
    <property type="protein sequence ID" value="KKB57261.1"/>
    <property type="molecule type" value="Genomic_DNA"/>
</dbReference>
<evidence type="ECO:0008006" key="3">
    <source>
        <dbReference type="Google" id="ProtNLM"/>
    </source>
</evidence>
<dbReference type="HOGENOM" id="CLU_542728_0_0_10"/>
<dbReference type="STRING" id="1203610.HMPREF1536_01982"/>
<comment type="caution">
    <text evidence="1">The sequence shown here is derived from an EMBL/GenBank/DDBJ whole genome shotgun (WGS) entry which is preliminary data.</text>
</comment>
<dbReference type="Proteomes" id="UP000033035">
    <property type="component" value="Unassembled WGS sequence"/>
</dbReference>
<sequence>MKTFILVWVGLLPLLLFAACEKEELAPVETEKPAETPDDGGSGVVPEGYFVVTFSPESGMTRTPVSGLDGRVRHLRYLVYNESGTFVKEKEVLPLTSETTTWPLSAIRDTLPRGVYTAVFLGNTDKNLFPYPVTGGGQGVADVLLNYKGQMSDARIVLPNGPFSDTSEYYEAKVSFSPAAPNPNIVLQRIIGMFKVHRNFVDAQTALNQLVNNIVTQIQYKNYIQTTVGGSITTPGSLRYLLKQITVTPLVPLADNVVNAVADALLIPVTDALYNILLQQLVNQIGLALTGNANQQGALSGIGVLLNPWVGDSARTAIVSINNFPKSVDLNNNVTDYYTGVNRFRFNFTGGNVYSEKDILIRGFHGSFDVRRISAIRDGLISGFLIENTIDGPLLLNGAFIDITDPVTANVATNMRYKADYSFVDLGLKSYTQQTDGNHSLTLSVKLGNIANIDGILGGIPLLSAILSTVLTPIKNITVSIPVNLPLLGVNNLQLSGSWSAVTSY</sequence>
<accession>A0A0F5JHH4</accession>